<organism evidence="6 7">
    <name type="scientific">Rhododendron griersonianum</name>
    <dbReference type="NCBI Taxonomy" id="479676"/>
    <lineage>
        <taxon>Eukaryota</taxon>
        <taxon>Viridiplantae</taxon>
        <taxon>Streptophyta</taxon>
        <taxon>Embryophyta</taxon>
        <taxon>Tracheophyta</taxon>
        <taxon>Spermatophyta</taxon>
        <taxon>Magnoliopsida</taxon>
        <taxon>eudicotyledons</taxon>
        <taxon>Gunneridae</taxon>
        <taxon>Pentapetalae</taxon>
        <taxon>asterids</taxon>
        <taxon>Ericales</taxon>
        <taxon>Ericaceae</taxon>
        <taxon>Ericoideae</taxon>
        <taxon>Rhodoreae</taxon>
        <taxon>Rhododendron</taxon>
    </lineage>
</organism>
<dbReference type="InterPro" id="IPR001806">
    <property type="entry name" value="Small_GTPase"/>
</dbReference>
<dbReference type="GO" id="GO:0003924">
    <property type="term" value="F:GTPase activity"/>
    <property type="evidence" value="ECO:0007669"/>
    <property type="project" value="InterPro"/>
</dbReference>
<dbReference type="PROSITE" id="PS51419">
    <property type="entry name" value="RAB"/>
    <property type="match status" value="1"/>
</dbReference>
<dbReference type="InterPro" id="IPR050227">
    <property type="entry name" value="Rab"/>
</dbReference>
<dbReference type="SMART" id="SM00174">
    <property type="entry name" value="RHO"/>
    <property type="match status" value="1"/>
</dbReference>
<feature type="region of interest" description="Disordered" evidence="5">
    <location>
        <begin position="256"/>
        <end position="281"/>
    </location>
</feature>
<accession>A0AAV6JKB9</accession>
<dbReference type="Pfam" id="PF00071">
    <property type="entry name" value="Ras"/>
    <property type="match status" value="2"/>
</dbReference>
<protein>
    <submittedName>
        <fullName evidence="6">Uncharacterized protein</fullName>
    </submittedName>
</protein>
<dbReference type="InterPro" id="IPR027417">
    <property type="entry name" value="P-loop_NTPase"/>
</dbReference>
<evidence type="ECO:0000256" key="2">
    <source>
        <dbReference type="ARBA" id="ARBA00022741"/>
    </source>
</evidence>
<dbReference type="FunFam" id="3.40.50.300:FF:001056">
    <property type="entry name" value="RAB1A, member RAS oncogene family"/>
    <property type="match status" value="1"/>
</dbReference>
<keyword evidence="3" id="KW-0342">GTP-binding</keyword>
<keyword evidence="7" id="KW-1185">Reference proteome</keyword>
<dbReference type="PRINTS" id="PR00449">
    <property type="entry name" value="RASTRNSFRMNG"/>
</dbReference>
<evidence type="ECO:0000313" key="7">
    <source>
        <dbReference type="Proteomes" id="UP000823749"/>
    </source>
</evidence>
<dbReference type="SMART" id="SM00173">
    <property type="entry name" value="RAS"/>
    <property type="match status" value="1"/>
</dbReference>
<name>A0AAV6JKB9_9ERIC</name>
<proteinExistence type="inferred from homology"/>
<feature type="compositionally biased region" description="Polar residues" evidence="5">
    <location>
        <begin position="256"/>
        <end position="279"/>
    </location>
</feature>
<evidence type="ECO:0000313" key="6">
    <source>
        <dbReference type="EMBL" id="KAG5539984.1"/>
    </source>
</evidence>
<comment type="caution">
    <text evidence="6">The sequence shown here is derived from an EMBL/GenBank/DDBJ whole genome shotgun (WGS) entry which is preliminary data.</text>
</comment>
<evidence type="ECO:0000256" key="3">
    <source>
        <dbReference type="ARBA" id="ARBA00023134"/>
    </source>
</evidence>
<dbReference type="InterPro" id="IPR005225">
    <property type="entry name" value="Small_GTP-bd"/>
</dbReference>
<evidence type="ECO:0000256" key="1">
    <source>
        <dbReference type="ARBA" id="ARBA00006270"/>
    </source>
</evidence>
<dbReference type="SUPFAM" id="SSF52540">
    <property type="entry name" value="P-loop containing nucleoside triphosphate hydrolases"/>
    <property type="match status" value="2"/>
</dbReference>
<dbReference type="Proteomes" id="UP000823749">
    <property type="component" value="Chromosome 7"/>
</dbReference>
<dbReference type="SMART" id="SM00175">
    <property type="entry name" value="RAB"/>
    <property type="match status" value="2"/>
</dbReference>
<dbReference type="EMBL" id="JACTNZ010000007">
    <property type="protein sequence ID" value="KAG5539984.1"/>
    <property type="molecule type" value="Genomic_DNA"/>
</dbReference>
<dbReference type="AlphaFoldDB" id="A0AAV6JKB9"/>
<sequence length="311" mass="34983">MYFSLPGTSSTSYTLIYSFVLICSDYLFKLLLIGDSGVGKSCLLLRFADDSYLESYISTIGVDFKIRTVEQDGKTIKLQIVVYDVTDQESFNNVKQWLNEIDRYASESVNKLLVGNKCDLTSQKVVSSETAKVMLIDYLFKLLLIGDSGVGKSCLLLRFAKIRTVEQDGKTIKLQIWDTAGQERFRTITSSYYRESFNNVKQWLNEIDRYASESVNKLLVGNKCDLTSQKVVSSETAKAFADELGIPFMETSAKDATNVEQDGKPTSNEQCQAPNSSDPRTACQPKIRLLLYLNGNSTRWLTILHLFTIAC</sequence>
<gene>
    <name evidence="6" type="ORF">RHGRI_020274</name>
</gene>
<dbReference type="GO" id="GO:0012505">
    <property type="term" value="C:endomembrane system"/>
    <property type="evidence" value="ECO:0007669"/>
    <property type="project" value="UniProtKB-SubCell"/>
</dbReference>
<dbReference type="Gene3D" id="3.40.50.300">
    <property type="entry name" value="P-loop containing nucleotide triphosphate hydrolases"/>
    <property type="match status" value="3"/>
</dbReference>
<dbReference type="GO" id="GO:0005525">
    <property type="term" value="F:GTP binding"/>
    <property type="evidence" value="ECO:0007669"/>
    <property type="project" value="UniProtKB-KW"/>
</dbReference>
<dbReference type="NCBIfam" id="TIGR00231">
    <property type="entry name" value="small_GTP"/>
    <property type="match status" value="1"/>
</dbReference>
<dbReference type="PANTHER" id="PTHR47977">
    <property type="entry name" value="RAS-RELATED PROTEIN RAB"/>
    <property type="match status" value="1"/>
</dbReference>
<comment type="similarity">
    <text evidence="1">Belongs to the small GTPase superfamily. Rab family.</text>
</comment>
<evidence type="ECO:0000256" key="4">
    <source>
        <dbReference type="ARBA" id="ARBA00037868"/>
    </source>
</evidence>
<evidence type="ECO:0000256" key="5">
    <source>
        <dbReference type="SAM" id="MobiDB-lite"/>
    </source>
</evidence>
<dbReference type="PROSITE" id="PS51421">
    <property type="entry name" value="RAS"/>
    <property type="match status" value="1"/>
</dbReference>
<reference evidence="6" key="1">
    <citation type="submission" date="2020-08" db="EMBL/GenBank/DDBJ databases">
        <title>Plant Genome Project.</title>
        <authorList>
            <person name="Zhang R.-G."/>
        </authorList>
    </citation>
    <scope>NUCLEOTIDE SEQUENCE</scope>
    <source>
        <strain evidence="6">WSP0</strain>
        <tissue evidence="6">Leaf</tissue>
    </source>
</reference>
<dbReference type="FunFam" id="3.40.50.300:FF:001447">
    <property type="entry name" value="Ras-related protein Rab-1B"/>
    <property type="match status" value="2"/>
</dbReference>
<comment type="subcellular location">
    <subcellularLocation>
        <location evidence="4">Endomembrane system</location>
        <topology evidence="4">Lipid-anchor</topology>
    </subcellularLocation>
</comment>
<keyword evidence="2" id="KW-0547">Nucleotide-binding</keyword>